<dbReference type="PATRIC" id="fig|1121326.3.peg.1871"/>
<dbReference type="STRING" id="1121326.CLMAG_18820"/>
<proteinExistence type="predicted"/>
<evidence type="ECO:0000313" key="2">
    <source>
        <dbReference type="Proteomes" id="UP000076603"/>
    </source>
</evidence>
<keyword evidence="2" id="KW-1185">Reference proteome</keyword>
<reference evidence="1 2" key="1">
    <citation type="submission" date="2016-04" db="EMBL/GenBank/DDBJ databases">
        <title>Genome sequence of Clostridium magnum DSM 2767.</title>
        <authorList>
            <person name="Poehlein A."/>
            <person name="Uhlig R."/>
            <person name="Fischer R."/>
            <person name="Bahl H."/>
            <person name="Daniel R."/>
        </authorList>
    </citation>
    <scope>NUCLEOTIDE SEQUENCE [LARGE SCALE GENOMIC DNA]</scope>
    <source>
        <strain evidence="1 2">DSM 2767</strain>
    </source>
</reference>
<dbReference type="Proteomes" id="UP000076603">
    <property type="component" value="Unassembled WGS sequence"/>
</dbReference>
<evidence type="ECO:0008006" key="3">
    <source>
        <dbReference type="Google" id="ProtNLM"/>
    </source>
</evidence>
<organism evidence="1 2">
    <name type="scientific">Clostridium magnum DSM 2767</name>
    <dbReference type="NCBI Taxonomy" id="1121326"/>
    <lineage>
        <taxon>Bacteria</taxon>
        <taxon>Bacillati</taxon>
        <taxon>Bacillota</taxon>
        <taxon>Clostridia</taxon>
        <taxon>Eubacteriales</taxon>
        <taxon>Clostridiaceae</taxon>
        <taxon>Clostridium</taxon>
    </lineage>
</organism>
<comment type="caution">
    <text evidence="1">The sequence shown here is derived from an EMBL/GenBank/DDBJ whole genome shotgun (WGS) entry which is preliminary data.</text>
</comment>
<sequence>MPYNFYTTNIETAIADAYYLGKVLYPEKFKDVEPEKKADEIYKAFLGKERYSEMAKNFGGFKKITLK</sequence>
<dbReference type="SUPFAM" id="SSF53807">
    <property type="entry name" value="Helical backbone' metal receptor"/>
    <property type="match status" value="1"/>
</dbReference>
<accession>A0A161XCM8</accession>
<dbReference type="RefSeq" id="WP_066621282.1">
    <property type="nucleotide sequence ID" value="NZ_FQXL01000004.1"/>
</dbReference>
<protein>
    <recommendedName>
        <fullName evidence="3">Periplasmic binding protein</fullName>
    </recommendedName>
</protein>
<gene>
    <name evidence="1" type="ORF">CLMAG_18820</name>
</gene>
<name>A0A161XCM8_9CLOT</name>
<evidence type="ECO:0000313" key="1">
    <source>
        <dbReference type="EMBL" id="KZL92076.1"/>
    </source>
</evidence>
<dbReference type="EMBL" id="LWAE01000002">
    <property type="protein sequence ID" value="KZL92076.1"/>
    <property type="molecule type" value="Genomic_DNA"/>
</dbReference>
<dbReference type="Gene3D" id="3.40.50.1980">
    <property type="entry name" value="Nitrogenase molybdenum iron protein domain"/>
    <property type="match status" value="1"/>
</dbReference>
<dbReference type="AlphaFoldDB" id="A0A161XCM8"/>